<evidence type="ECO:0000259" key="3">
    <source>
        <dbReference type="Pfam" id="PF00271"/>
    </source>
</evidence>
<gene>
    <name evidence="5" type="primary">LOC116496362</name>
</gene>
<dbReference type="Gene3D" id="3.40.50.300">
    <property type="entry name" value="P-loop containing nucleotide triphosphate hydrolases"/>
    <property type="match status" value="1"/>
</dbReference>
<dbReference type="InterPro" id="IPR001650">
    <property type="entry name" value="Helicase_C-like"/>
</dbReference>
<evidence type="ECO:0000313" key="4">
    <source>
        <dbReference type="Proteomes" id="UP000504639"/>
    </source>
</evidence>
<evidence type="ECO:0000256" key="1">
    <source>
        <dbReference type="ARBA" id="ARBA00022801"/>
    </source>
</evidence>
<dbReference type="GO" id="GO:0035267">
    <property type="term" value="C:NuA4 histone acetyltransferase complex"/>
    <property type="evidence" value="ECO:0007669"/>
    <property type="project" value="TreeGrafter"/>
</dbReference>
<keyword evidence="1" id="KW-0378">Hydrolase</keyword>
<dbReference type="PANTHER" id="PTHR46459:SF1">
    <property type="entry name" value="E1A-BINDING PROTEIN P400"/>
    <property type="match status" value="1"/>
</dbReference>
<dbReference type="InterPro" id="IPR049730">
    <property type="entry name" value="SNF2/RAD54-like_C"/>
</dbReference>
<keyword evidence="4" id="KW-1185">Reference proteome</keyword>
<evidence type="ECO:0000313" key="5">
    <source>
        <dbReference type="RefSeq" id="XP_032055286.1"/>
    </source>
</evidence>
<accession>A0A6J3DVA3</accession>
<dbReference type="GO" id="GO:0006281">
    <property type="term" value="P:DNA repair"/>
    <property type="evidence" value="ECO:0007669"/>
    <property type="project" value="TreeGrafter"/>
</dbReference>
<dbReference type="GO" id="GO:0003682">
    <property type="term" value="F:chromatin binding"/>
    <property type="evidence" value="ECO:0007669"/>
    <property type="project" value="TreeGrafter"/>
</dbReference>
<dbReference type="AlphaFoldDB" id="A0A6J3DVA3"/>
<proteinExistence type="predicted"/>
<dbReference type="PANTHER" id="PTHR46459">
    <property type="entry name" value="E1A-BINDING PROTEIN P400-RELATED"/>
    <property type="match status" value="1"/>
</dbReference>
<dbReference type="Pfam" id="PF00271">
    <property type="entry name" value="Helicase_C"/>
    <property type="match status" value="1"/>
</dbReference>
<dbReference type="CDD" id="cd18793">
    <property type="entry name" value="SF2_C_SNF"/>
    <property type="match status" value="1"/>
</dbReference>
<dbReference type="RefSeq" id="XP_032055286.1">
    <property type="nucleotide sequence ID" value="XM_032199395.1"/>
</dbReference>
<dbReference type="Proteomes" id="UP000504639">
    <property type="component" value="Chromosome 17"/>
</dbReference>
<protein>
    <submittedName>
        <fullName evidence="5">E1A-binding protein p400-like isoform X2</fullName>
    </submittedName>
</protein>
<organism evidence="4 5">
    <name type="scientific">Aythya fuligula</name>
    <name type="common">Tufted duck</name>
    <name type="synonym">Anas fuligula</name>
    <dbReference type="NCBI Taxonomy" id="219594"/>
    <lineage>
        <taxon>Eukaryota</taxon>
        <taxon>Metazoa</taxon>
        <taxon>Chordata</taxon>
        <taxon>Craniata</taxon>
        <taxon>Vertebrata</taxon>
        <taxon>Euteleostomi</taxon>
        <taxon>Archelosauria</taxon>
        <taxon>Archosauria</taxon>
        <taxon>Dinosauria</taxon>
        <taxon>Saurischia</taxon>
        <taxon>Theropoda</taxon>
        <taxon>Coelurosauria</taxon>
        <taxon>Aves</taxon>
        <taxon>Neognathae</taxon>
        <taxon>Galloanserae</taxon>
        <taxon>Anseriformes</taxon>
        <taxon>Anatidae</taxon>
        <taxon>Aythyinae</taxon>
        <taxon>Aythya</taxon>
    </lineage>
</organism>
<feature type="region of interest" description="Disordered" evidence="2">
    <location>
        <begin position="328"/>
        <end position="362"/>
    </location>
</feature>
<sequence>MEALAILLQKLKGKGHRVLILTQMIPMLDILELFLDFHFLTYIRVDKTDAHSWHYLESIKSFNQDKRFFCAIVSSRTPSTGVSHIDVDTVVFYDIDLDQQTDTKAEEWCDRIARGRDIHIYRLVSGNSVEERLLKKGIKHLIQEVATQGDDCSVGFLTQVLCTECGKENSKKFTEETQSEIRDYIDTELYNSRNTMAPLQLEELASFADQLTPIEKYALNFLESSHTMNDHKSKKVSKELKTANIKWEYQRAEELKKAKEKTQQAVKEELLTYTRQDAYNMEFVCERPDGQVEMMPIWTPPVVPENHNDVYTDSVMCLMYSSTPMPESKLPPPFVRKARKRQRTDLPSSGERKKHCGRRIPPPSLFDQVTPGTLKTQQKSKAQKAHFLAVKQLLALPLNLAILSPAQTVNWDFVSNVVNSCNYVYRSPEQCQNHYIKTFVGAQGKNINGYPLRARQAYSKDKNSERTQIYMNHFEMMTMTARKRSFSNRFLVDNYDKLFMSEVVSSSAEPMTTMQKALLEGLLAPQLQEWQPPQKQDEGQTVEQTQSQPHWGAQASGSMLTPATATLQQMSTEPAVAAQPNPWLPVSFFKQKHSTA</sequence>
<dbReference type="GO" id="GO:0016787">
    <property type="term" value="F:hydrolase activity"/>
    <property type="evidence" value="ECO:0007669"/>
    <property type="project" value="UniProtKB-KW"/>
</dbReference>
<evidence type="ECO:0000256" key="2">
    <source>
        <dbReference type="SAM" id="MobiDB-lite"/>
    </source>
</evidence>
<dbReference type="SUPFAM" id="SSF52540">
    <property type="entry name" value="P-loop containing nucleoside triphosphate hydrolases"/>
    <property type="match status" value="1"/>
</dbReference>
<reference evidence="5" key="1">
    <citation type="submission" date="2025-08" db="UniProtKB">
        <authorList>
            <consortium name="RefSeq"/>
        </authorList>
    </citation>
    <scope>IDENTIFICATION</scope>
    <source>
        <tissue evidence="5">Lung</tissue>
    </source>
</reference>
<name>A0A6J3DVA3_AYTFU</name>
<feature type="region of interest" description="Disordered" evidence="2">
    <location>
        <begin position="531"/>
        <end position="578"/>
    </location>
</feature>
<feature type="domain" description="Helicase C-terminal" evidence="3">
    <location>
        <begin position="6"/>
        <end position="102"/>
    </location>
</feature>
<feature type="compositionally biased region" description="Polar residues" evidence="2">
    <location>
        <begin position="531"/>
        <end position="572"/>
    </location>
</feature>
<dbReference type="GO" id="GO:0000812">
    <property type="term" value="C:Swr1 complex"/>
    <property type="evidence" value="ECO:0007669"/>
    <property type="project" value="TreeGrafter"/>
</dbReference>
<dbReference type="GeneID" id="116496362"/>
<dbReference type="InterPro" id="IPR027417">
    <property type="entry name" value="P-loop_NTPase"/>
</dbReference>